<evidence type="ECO:0000256" key="5">
    <source>
        <dbReference type="ARBA" id="ARBA00023242"/>
    </source>
</evidence>
<feature type="compositionally biased region" description="Polar residues" evidence="7">
    <location>
        <begin position="74"/>
        <end position="92"/>
    </location>
</feature>
<feature type="compositionally biased region" description="Low complexity" evidence="7">
    <location>
        <begin position="93"/>
        <end position="107"/>
    </location>
</feature>
<dbReference type="PANTHER" id="PTHR11267:SF195">
    <property type="entry name" value="OPTOMOTOR-BLIND-RELATED-GENE-1, ISOFORM A"/>
    <property type="match status" value="1"/>
</dbReference>
<accession>A0A8J2R9C8</accession>
<dbReference type="InterPro" id="IPR046360">
    <property type="entry name" value="T-box_DNA-bd"/>
</dbReference>
<dbReference type="OrthoDB" id="7442607at2759"/>
<evidence type="ECO:0000256" key="7">
    <source>
        <dbReference type="SAM" id="MobiDB-lite"/>
    </source>
</evidence>
<dbReference type="GO" id="GO:0045893">
    <property type="term" value="P:positive regulation of DNA-templated transcription"/>
    <property type="evidence" value="ECO:0007669"/>
    <property type="project" value="InterPro"/>
</dbReference>
<feature type="region of interest" description="Disordered" evidence="7">
    <location>
        <begin position="350"/>
        <end position="422"/>
    </location>
</feature>
<evidence type="ECO:0000259" key="8">
    <source>
        <dbReference type="PROSITE" id="PS50252"/>
    </source>
</evidence>
<dbReference type="Proteomes" id="UP000789390">
    <property type="component" value="Unassembled WGS sequence"/>
</dbReference>
<dbReference type="InterPro" id="IPR001699">
    <property type="entry name" value="TF_T-box"/>
</dbReference>
<gene>
    <name evidence="9" type="ORF">DGAL_LOCUS94</name>
</gene>
<dbReference type="GO" id="GO:0000785">
    <property type="term" value="C:chromatin"/>
    <property type="evidence" value="ECO:0007669"/>
    <property type="project" value="TreeGrafter"/>
</dbReference>
<dbReference type="GO" id="GO:0000978">
    <property type="term" value="F:RNA polymerase II cis-regulatory region sequence-specific DNA binding"/>
    <property type="evidence" value="ECO:0007669"/>
    <property type="project" value="InterPro"/>
</dbReference>
<keyword evidence="3 6" id="KW-0238">DNA-binding</keyword>
<feature type="domain" description="T-box" evidence="8">
    <location>
        <begin position="152"/>
        <end position="334"/>
    </location>
</feature>
<sequence length="579" mass="63329">MASTTSSRSHEQVQQQQSDCWNDWNSPTLIHHHSASFSTPMRAMEACLLTAGGQEQHQFYRSETHQQEAGAPSMMQQETCDKSSLSPTPTLASHNSLSSGLSPLGNHTSDPSSVTKEERPSRQRGQSSPSPNLDQEIKKPLHAKLTGVNASLEMKALWDEFNELGTEMIVTKAGRRMFPTLQVRLFGLDANSDYMLMMDFVPVDDKRYRYAFHSSSWVVAGKSDPNSPPRIHVHPDSPAKGSQWTKQVVSFDKLKLTNNQLDDNGHIILNSMHRYQPRFHVVYINQRTEDASQTENFRTFIFPETKFTAVTAYQNHRITQLKIASNPFAKGFRDCDPDDCVVDVLNHMQPNVSSANSSRPSGSSRSSTATTSTTTSSSLVASSSSSSSRFPGSSPSGTYSSPSFHHKESKDEESVSPSSANNNNIGLVSTAISPVIMTSSIASGQQCSFSNVQRGFSAGPNTGSSPQHSAFNSSAIMSSSAGSIAPVTPIVSASQLSPISPTLPAQMTQPYTADVCQYGPIYNAYNYAAGKMRTSSPYGRTPSAASVYQPPYHHPHQNPFPNAPFYSRTVQNPYDYSPR</sequence>
<reference evidence="9" key="1">
    <citation type="submission" date="2021-11" db="EMBL/GenBank/DDBJ databases">
        <authorList>
            <person name="Schell T."/>
        </authorList>
    </citation>
    <scope>NUCLEOTIDE SEQUENCE</scope>
    <source>
        <strain evidence="9">M5</strain>
    </source>
</reference>
<dbReference type="SUPFAM" id="SSF49417">
    <property type="entry name" value="p53-like transcription factors"/>
    <property type="match status" value="1"/>
</dbReference>
<feature type="region of interest" description="Disordered" evidence="7">
    <location>
        <begin position="536"/>
        <end position="566"/>
    </location>
</feature>
<feature type="compositionally biased region" description="Polar residues" evidence="7">
    <location>
        <begin position="536"/>
        <end position="546"/>
    </location>
</feature>
<feature type="compositionally biased region" description="Low complexity" evidence="7">
    <location>
        <begin position="353"/>
        <end position="403"/>
    </location>
</feature>
<comment type="subcellular location">
    <subcellularLocation>
        <location evidence="1 6">Nucleus</location>
    </subcellularLocation>
</comment>
<comment type="caution">
    <text evidence="6">Lacks conserved residue(s) required for the propagation of feature annotation.</text>
</comment>
<organism evidence="9 10">
    <name type="scientific">Daphnia galeata</name>
    <dbReference type="NCBI Taxonomy" id="27404"/>
    <lineage>
        <taxon>Eukaryota</taxon>
        <taxon>Metazoa</taxon>
        <taxon>Ecdysozoa</taxon>
        <taxon>Arthropoda</taxon>
        <taxon>Crustacea</taxon>
        <taxon>Branchiopoda</taxon>
        <taxon>Diplostraca</taxon>
        <taxon>Cladocera</taxon>
        <taxon>Anomopoda</taxon>
        <taxon>Daphniidae</taxon>
        <taxon>Daphnia</taxon>
    </lineage>
</organism>
<dbReference type="PROSITE" id="PS50252">
    <property type="entry name" value="TBOX_3"/>
    <property type="match status" value="1"/>
</dbReference>
<evidence type="ECO:0000313" key="9">
    <source>
        <dbReference type="EMBL" id="CAH0098047.1"/>
    </source>
</evidence>
<evidence type="ECO:0000256" key="2">
    <source>
        <dbReference type="ARBA" id="ARBA00023015"/>
    </source>
</evidence>
<protein>
    <recommendedName>
        <fullName evidence="8">T-box domain-containing protein</fullName>
    </recommendedName>
</protein>
<evidence type="ECO:0000256" key="6">
    <source>
        <dbReference type="PROSITE-ProRule" id="PRU00201"/>
    </source>
</evidence>
<dbReference type="AlphaFoldDB" id="A0A8J2R9C8"/>
<dbReference type="InterPro" id="IPR018186">
    <property type="entry name" value="TF_T-box_CS"/>
</dbReference>
<keyword evidence="5 6" id="KW-0539">Nucleus</keyword>
<feature type="region of interest" description="Disordered" evidence="7">
    <location>
        <begin position="58"/>
        <end position="137"/>
    </location>
</feature>
<dbReference type="GO" id="GO:0005634">
    <property type="term" value="C:nucleus"/>
    <property type="evidence" value="ECO:0007669"/>
    <property type="project" value="UniProtKB-SubCell"/>
</dbReference>
<dbReference type="GO" id="GO:0001708">
    <property type="term" value="P:cell fate specification"/>
    <property type="evidence" value="ECO:0007669"/>
    <property type="project" value="TreeGrafter"/>
</dbReference>
<dbReference type="PRINTS" id="PR00937">
    <property type="entry name" value="TBOX"/>
</dbReference>
<evidence type="ECO:0000313" key="10">
    <source>
        <dbReference type="Proteomes" id="UP000789390"/>
    </source>
</evidence>
<proteinExistence type="predicted"/>
<dbReference type="EMBL" id="CAKKLH010000001">
    <property type="protein sequence ID" value="CAH0098047.1"/>
    <property type="molecule type" value="Genomic_DNA"/>
</dbReference>
<dbReference type="Gene3D" id="2.60.40.820">
    <property type="entry name" value="Transcription factor, T-box"/>
    <property type="match status" value="1"/>
</dbReference>
<evidence type="ECO:0000256" key="3">
    <source>
        <dbReference type="ARBA" id="ARBA00023125"/>
    </source>
</evidence>
<dbReference type="GO" id="GO:0000981">
    <property type="term" value="F:DNA-binding transcription factor activity, RNA polymerase II-specific"/>
    <property type="evidence" value="ECO:0007669"/>
    <property type="project" value="TreeGrafter"/>
</dbReference>
<dbReference type="SMART" id="SM00425">
    <property type="entry name" value="TBOX"/>
    <property type="match status" value="1"/>
</dbReference>
<name>A0A8J2R9C8_9CRUS</name>
<dbReference type="InterPro" id="IPR008967">
    <property type="entry name" value="p53-like_TF_DNA-bd_sf"/>
</dbReference>
<keyword evidence="2" id="KW-0805">Transcription regulation</keyword>
<keyword evidence="10" id="KW-1185">Reference proteome</keyword>
<dbReference type="Pfam" id="PF00907">
    <property type="entry name" value="T-box"/>
    <property type="match status" value="1"/>
</dbReference>
<dbReference type="PANTHER" id="PTHR11267">
    <property type="entry name" value="T-BOX PROTEIN-RELATED"/>
    <property type="match status" value="1"/>
</dbReference>
<dbReference type="InterPro" id="IPR036960">
    <property type="entry name" value="T-box_sf"/>
</dbReference>
<keyword evidence="4" id="KW-0804">Transcription</keyword>
<evidence type="ECO:0000256" key="1">
    <source>
        <dbReference type="ARBA" id="ARBA00004123"/>
    </source>
</evidence>
<dbReference type="FunFam" id="2.60.40.820:FF:000006">
    <property type="entry name" value="T-box transcription factor"/>
    <property type="match status" value="1"/>
</dbReference>
<dbReference type="PROSITE" id="PS01283">
    <property type="entry name" value="TBOX_1"/>
    <property type="match status" value="1"/>
</dbReference>
<dbReference type="CDD" id="cd20187">
    <property type="entry name" value="T-box_TBX1_10-like"/>
    <property type="match status" value="1"/>
</dbReference>
<evidence type="ECO:0000256" key="4">
    <source>
        <dbReference type="ARBA" id="ARBA00023163"/>
    </source>
</evidence>
<comment type="caution">
    <text evidence="9">The sequence shown here is derived from an EMBL/GenBank/DDBJ whole genome shotgun (WGS) entry which is preliminary data.</text>
</comment>